<sequence>MEFRNRRERINFIITKLGNDTALLFLSSTDREVKKFVDENSKWLKEKENYQQPIIICIRCNEQVISHTECGCGYDRAIFSEEEWKEDIQGYSEPNDRCFGDEEFIKNGYKLLE</sequence>
<gene>
    <name evidence="1" type="ORF">SAMN02745163_02501</name>
</gene>
<protein>
    <submittedName>
        <fullName evidence="1">Uncharacterized protein</fullName>
    </submittedName>
</protein>
<dbReference type="Proteomes" id="UP000184310">
    <property type="component" value="Unassembled WGS sequence"/>
</dbReference>
<name>A0A1M6LUE9_9CLOT</name>
<accession>A0A1M6LUE9</accession>
<proteinExistence type="predicted"/>
<dbReference type="AlphaFoldDB" id="A0A1M6LUE9"/>
<reference evidence="1 2" key="1">
    <citation type="submission" date="2016-11" db="EMBL/GenBank/DDBJ databases">
        <authorList>
            <person name="Jaros S."/>
            <person name="Januszkiewicz K."/>
            <person name="Wedrychowicz H."/>
        </authorList>
    </citation>
    <scope>NUCLEOTIDE SEQUENCE [LARGE SCALE GENOMIC DNA]</scope>
    <source>
        <strain evidence="1 2">DSM 21758</strain>
    </source>
</reference>
<dbReference type="RefSeq" id="WP_072987982.1">
    <property type="nucleotide sequence ID" value="NZ_FQZB01000010.1"/>
</dbReference>
<keyword evidence="2" id="KW-1185">Reference proteome</keyword>
<organism evidence="1 2">
    <name type="scientific">Clostridium cavendishii DSM 21758</name>
    <dbReference type="NCBI Taxonomy" id="1121302"/>
    <lineage>
        <taxon>Bacteria</taxon>
        <taxon>Bacillati</taxon>
        <taxon>Bacillota</taxon>
        <taxon>Clostridia</taxon>
        <taxon>Eubacteriales</taxon>
        <taxon>Clostridiaceae</taxon>
        <taxon>Clostridium</taxon>
    </lineage>
</organism>
<evidence type="ECO:0000313" key="1">
    <source>
        <dbReference type="EMBL" id="SHJ74814.1"/>
    </source>
</evidence>
<dbReference type="EMBL" id="FQZB01000010">
    <property type="protein sequence ID" value="SHJ74814.1"/>
    <property type="molecule type" value="Genomic_DNA"/>
</dbReference>
<evidence type="ECO:0000313" key="2">
    <source>
        <dbReference type="Proteomes" id="UP000184310"/>
    </source>
</evidence>